<evidence type="ECO:0000313" key="16">
    <source>
        <dbReference type="EMBL" id="AKE79626.1"/>
    </source>
</evidence>
<keyword evidence="7" id="KW-0972">Capsule biogenesis/degradation</keyword>
<gene>
    <name evidence="14" type="primary">cpsB</name>
    <name evidence="14" type="ORF">YS122.seq-orf00002</name>
    <name evidence="15" type="ORF">YS140.seq-orf00002</name>
    <name evidence="16" type="ORF">YS145.seq-orf00002</name>
    <name evidence="17" type="ORF">YS146.seq-orf00002</name>
    <name evidence="18" type="ORF">YS167.seq-orf00002</name>
    <name evidence="19" type="ORF">YS168.seq-orf00002</name>
    <name evidence="20" type="ORF">YS173.seq-orf00002</name>
    <name evidence="21" type="ORF">YS42.seq-orf00002</name>
    <name evidence="22" type="ORF">YS46.seq-orf00002</name>
    <name evidence="23" type="ORF">YS85.seq-orf00002</name>
    <name evidence="24" type="ORF">YS87.seq-orf00002</name>
</gene>
<evidence type="ECO:0000313" key="24">
    <source>
        <dbReference type="EMBL" id="AKE80603.1"/>
    </source>
</evidence>
<evidence type="ECO:0000256" key="10">
    <source>
        <dbReference type="ARBA" id="ARBA00023169"/>
    </source>
</evidence>
<dbReference type="EMBL" id="KM972242">
    <property type="protein sequence ID" value="AKE79574.1"/>
    <property type="molecule type" value="Genomic_DNA"/>
</dbReference>
<reference evidence="14" key="1">
    <citation type="journal article" date="2015" name="Appl. Environ. Microbiol.">
        <title>Eight Novel Capsular Polysaccharide Synthesis Gene Loci Identified in Nontypeable Streptococcus suis Isolates.</title>
        <authorList>
            <person name="Zheng H."/>
            <person name="Ji S."/>
            <person name="Liu Z."/>
            <person name="Lan R."/>
            <person name="Huang Y."/>
            <person name="Bai X."/>
            <person name="Gottschalk M."/>
            <person name="Xu J."/>
        </authorList>
    </citation>
    <scope>NUCLEOTIDE SEQUENCE</scope>
    <source>
        <strain evidence="14">YS122_seq</strain>
        <strain evidence="15">YS140_seq</strain>
        <strain evidence="16">YS145_seq</strain>
        <strain evidence="17">YS146_seq</strain>
        <strain evidence="18">YS167_seq</strain>
        <strain evidence="19">YS168_seq</strain>
        <strain evidence="20">YS173_seq</strain>
        <strain evidence="21">YS42_seq</strain>
        <strain evidence="22">YS46_seq</strain>
        <strain evidence="23">YS85_seq</strain>
        <strain evidence="24">YS87_seq</strain>
    </source>
</reference>
<dbReference type="EMBL" id="KM972271">
    <property type="protein sequence ID" value="AKE80194.1"/>
    <property type="molecule type" value="Genomic_DNA"/>
</dbReference>
<proteinExistence type="inferred from homology"/>
<evidence type="ECO:0000259" key="13">
    <source>
        <dbReference type="Pfam" id="PF02706"/>
    </source>
</evidence>
<dbReference type="EMBL" id="KM972258">
    <property type="protein sequence ID" value="AKE79917.1"/>
    <property type="molecule type" value="Genomic_DNA"/>
</dbReference>
<evidence type="ECO:0000256" key="7">
    <source>
        <dbReference type="ARBA" id="ARBA00022903"/>
    </source>
</evidence>
<evidence type="ECO:0000256" key="12">
    <source>
        <dbReference type="SAM" id="Phobius"/>
    </source>
</evidence>
<keyword evidence="9 12" id="KW-0472">Membrane</keyword>
<comment type="similarity">
    <text evidence="3">Belongs to the CpsC/CapA family.</text>
</comment>
<comment type="subcellular location">
    <subcellularLocation>
        <location evidence="1">Cell membrane</location>
        <topology evidence="1">Multi-pass membrane protein</topology>
    </subcellularLocation>
</comment>
<keyword evidence="5" id="KW-1003">Cell membrane</keyword>
<evidence type="ECO:0000313" key="17">
    <source>
        <dbReference type="EMBL" id="AKE79651.1"/>
    </source>
</evidence>
<dbReference type="EMBL" id="KM972244">
    <property type="protein sequence ID" value="AKE79626.1"/>
    <property type="molecule type" value="Genomic_DNA"/>
</dbReference>
<feature type="transmembrane region" description="Helical" evidence="12">
    <location>
        <begin position="34"/>
        <end position="55"/>
    </location>
</feature>
<evidence type="ECO:0000256" key="9">
    <source>
        <dbReference type="ARBA" id="ARBA00023136"/>
    </source>
</evidence>
<comment type="function">
    <text evidence="11">Required for CpsD phosphorylation. Involved in the regulation of capsular polysaccharide biosynthesis. May be part of a complex that directs the coordinated polymerization and export to the cell surface of the capsular polysaccharide.</text>
</comment>
<evidence type="ECO:0000256" key="1">
    <source>
        <dbReference type="ARBA" id="ARBA00004651"/>
    </source>
</evidence>
<dbReference type="GO" id="GO:0004713">
    <property type="term" value="F:protein tyrosine kinase activity"/>
    <property type="evidence" value="ECO:0007669"/>
    <property type="project" value="TreeGrafter"/>
</dbReference>
<dbReference type="EMBL" id="KM972289">
    <property type="protein sequence ID" value="AKE80603.1"/>
    <property type="molecule type" value="Genomic_DNA"/>
</dbReference>
<protein>
    <recommendedName>
        <fullName evidence="4">Capsular polysaccharide biosynthesis protein CpsC</fullName>
    </recommendedName>
</protein>
<keyword evidence="8 12" id="KW-1133">Transmembrane helix</keyword>
<evidence type="ECO:0000313" key="15">
    <source>
        <dbReference type="EMBL" id="AKE79574.1"/>
    </source>
</evidence>
<dbReference type="GO" id="GO:0005886">
    <property type="term" value="C:plasma membrane"/>
    <property type="evidence" value="ECO:0007669"/>
    <property type="project" value="UniProtKB-SubCell"/>
</dbReference>
<evidence type="ECO:0000256" key="11">
    <source>
        <dbReference type="ARBA" id="ARBA00045736"/>
    </source>
</evidence>
<dbReference type="PANTHER" id="PTHR32309">
    <property type="entry name" value="TYROSINE-PROTEIN KINASE"/>
    <property type="match status" value="1"/>
</dbReference>
<organism evidence="14">
    <name type="scientific">Streptococcus suis</name>
    <dbReference type="NCBI Taxonomy" id="1307"/>
    <lineage>
        <taxon>Bacteria</taxon>
        <taxon>Bacillati</taxon>
        <taxon>Bacillota</taxon>
        <taxon>Bacilli</taxon>
        <taxon>Lactobacillales</taxon>
        <taxon>Streptococcaceae</taxon>
        <taxon>Streptococcus</taxon>
    </lineage>
</organism>
<comment type="pathway">
    <text evidence="2">Capsule biogenesis; capsule polysaccharide biosynthesis.</text>
</comment>
<keyword evidence="6 12" id="KW-0812">Transmembrane</keyword>
<dbReference type="EMBL" id="KM972245">
    <property type="protein sequence ID" value="AKE79651.1"/>
    <property type="molecule type" value="Genomic_DNA"/>
</dbReference>
<evidence type="ECO:0000313" key="19">
    <source>
        <dbReference type="EMBL" id="AKE79860.1"/>
    </source>
</evidence>
<dbReference type="EMBL" id="KM972254">
    <property type="protein sequence ID" value="AKE79836.1"/>
    <property type="molecule type" value="Genomic_DNA"/>
</dbReference>
<evidence type="ECO:0000313" key="21">
    <source>
        <dbReference type="EMBL" id="AKE80154.1"/>
    </source>
</evidence>
<evidence type="ECO:0000313" key="14">
    <source>
        <dbReference type="EMBL" id="AKE79406.1"/>
    </source>
</evidence>
<dbReference type="EMBL" id="KM972269">
    <property type="protein sequence ID" value="AKE80154.1"/>
    <property type="molecule type" value="Genomic_DNA"/>
</dbReference>
<evidence type="ECO:0000256" key="4">
    <source>
        <dbReference type="ARBA" id="ARBA00020739"/>
    </source>
</evidence>
<sequence>MEIKKIGENMNNQEMNTIEIDILLLLKTIWRKKFLIIITALFGAGIAFVYSSFLVTPQFDSTTRIYVVSQNVEAGAGLTSQELQAGTYLVKDYKEIILSQDVLTQVATELNLNENLKEKVSVSIPVDTRIVSISVRDADPNEAARIANSLRTFAAQKIVEVTKVSDVTTLEEAVPAEEPTTPNIKRNILLGLLAGGILATGIILAMEVLDDRVKRPQDIEEVMGLTLLGVVPDSKKLK</sequence>
<dbReference type="AlphaFoldDB" id="A0A0F6UWG5"/>
<dbReference type="InterPro" id="IPR050445">
    <property type="entry name" value="Bact_polysacc_biosynth/exp"/>
</dbReference>
<keyword evidence="10" id="KW-0270">Exopolysaccharide synthesis</keyword>
<feature type="transmembrane region" description="Helical" evidence="12">
    <location>
        <begin position="188"/>
        <end position="209"/>
    </location>
</feature>
<dbReference type="EMBL" id="KM972235">
    <property type="protein sequence ID" value="AKE79406.1"/>
    <property type="molecule type" value="Genomic_DNA"/>
</dbReference>
<dbReference type="Pfam" id="PF02706">
    <property type="entry name" value="Wzz"/>
    <property type="match status" value="1"/>
</dbReference>
<dbReference type="InterPro" id="IPR003856">
    <property type="entry name" value="LPS_length_determ_N"/>
</dbReference>
<evidence type="ECO:0000313" key="23">
    <source>
        <dbReference type="EMBL" id="AKE80557.1"/>
    </source>
</evidence>
<dbReference type="EMBL" id="KM972255">
    <property type="protein sequence ID" value="AKE79860.1"/>
    <property type="molecule type" value="Genomic_DNA"/>
</dbReference>
<dbReference type="PANTHER" id="PTHR32309:SF13">
    <property type="entry name" value="FERRIC ENTEROBACTIN TRANSPORT PROTEIN FEPE"/>
    <property type="match status" value="1"/>
</dbReference>
<dbReference type="EMBL" id="KM972287">
    <property type="protein sequence ID" value="AKE80557.1"/>
    <property type="molecule type" value="Genomic_DNA"/>
</dbReference>
<evidence type="ECO:0000313" key="22">
    <source>
        <dbReference type="EMBL" id="AKE80194.1"/>
    </source>
</evidence>
<evidence type="ECO:0000256" key="3">
    <source>
        <dbReference type="ARBA" id="ARBA00006683"/>
    </source>
</evidence>
<evidence type="ECO:0000256" key="6">
    <source>
        <dbReference type="ARBA" id="ARBA00022692"/>
    </source>
</evidence>
<evidence type="ECO:0000256" key="2">
    <source>
        <dbReference type="ARBA" id="ARBA00005132"/>
    </source>
</evidence>
<evidence type="ECO:0000313" key="20">
    <source>
        <dbReference type="EMBL" id="AKE79917.1"/>
    </source>
</evidence>
<evidence type="ECO:0000256" key="5">
    <source>
        <dbReference type="ARBA" id="ARBA00022475"/>
    </source>
</evidence>
<evidence type="ECO:0000313" key="18">
    <source>
        <dbReference type="EMBL" id="AKE79836.1"/>
    </source>
</evidence>
<evidence type="ECO:0000256" key="8">
    <source>
        <dbReference type="ARBA" id="ARBA00022989"/>
    </source>
</evidence>
<name>A0A0F6UWG5_STRSU</name>
<dbReference type="GO" id="GO:0045227">
    <property type="term" value="P:capsule polysaccharide biosynthetic process"/>
    <property type="evidence" value="ECO:0007669"/>
    <property type="project" value="UniProtKB-UniPathway"/>
</dbReference>
<accession>A0A0F6UWG5</accession>
<dbReference type="UniPathway" id="UPA00934"/>
<feature type="domain" description="Polysaccharide chain length determinant N-terminal" evidence="13">
    <location>
        <begin position="19"/>
        <end position="110"/>
    </location>
</feature>